<keyword evidence="4" id="KW-0813">Transport</keyword>
<comment type="function">
    <text evidence="13">F(1)F(0) ATP synthase produces ATP from ADP in the presence of a proton or sodium gradient. F-type ATPases consist of two structural domains, F(1) containing the extramembraneous catalytic core and F(0) containing the membrane proton channel, linked together by a central stalk and a peripheral stalk. During catalysis, ATP synthesis in the catalytic domain of F(1) is coupled via a rotary mechanism of the central stalk subunits to proton translocation.</text>
</comment>
<proteinExistence type="inferred from homology"/>
<evidence type="ECO:0000256" key="1">
    <source>
        <dbReference type="ARBA" id="ARBA00004167"/>
    </source>
</evidence>
<evidence type="ECO:0000256" key="5">
    <source>
        <dbReference type="ARBA" id="ARBA00022475"/>
    </source>
</evidence>
<feature type="transmembrane region" description="Helical" evidence="14">
    <location>
        <begin position="32"/>
        <end position="52"/>
    </location>
</feature>
<keyword evidence="8" id="KW-0375">Hydrogen ion transport</keyword>
<evidence type="ECO:0000256" key="4">
    <source>
        <dbReference type="ARBA" id="ARBA00022448"/>
    </source>
</evidence>
<sequence>MIVELLPLAEAAGQSAGGVTQILNEFGIDGPILLAQAINFSIVVFVLWRFAFKPVAATLQQRQKQIETGLKDAADIKAKLAATHQETLQILQKAHAEAAQVVDNARRAAKEFSEREQKAATDRANEIIVKAQQAIELERKKMMQETRGEIARLVVATTQKVLAKELSDFERSRFNEAAAKELTNV</sequence>
<comment type="caution">
    <text evidence="15">The sequence shown here is derived from an EMBL/GenBank/DDBJ whole genome shotgun (WGS) entry which is preliminary data.</text>
</comment>
<dbReference type="GO" id="GO:0012505">
    <property type="term" value="C:endomembrane system"/>
    <property type="evidence" value="ECO:0007669"/>
    <property type="project" value="UniProtKB-SubCell"/>
</dbReference>
<dbReference type="GO" id="GO:0015986">
    <property type="term" value="P:proton motive force-driven ATP synthesis"/>
    <property type="evidence" value="ECO:0007669"/>
    <property type="project" value="InterPro"/>
</dbReference>
<dbReference type="GO" id="GO:0045259">
    <property type="term" value="C:proton-transporting ATP synthase complex"/>
    <property type="evidence" value="ECO:0007669"/>
    <property type="project" value="UniProtKB-KW"/>
</dbReference>
<keyword evidence="11 14" id="KW-0472">Membrane</keyword>
<gene>
    <name evidence="15" type="primary">atpF_8</name>
    <name evidence="15" type="ORF">GALL_135780</name>
</gene>
<dbReference type="InterPro" id="IPR005864">
    <property type="entry name" value="ATP_synth_F0_bsu_bac"/>
</dbReference>
<name>A0A1J5S8B2_9ZZZZ</name>
<evidence type="ECO:0000256" key="3">
    <source>
        <dbReference type="ARBA" id="ARBA00005513"/>
    </source>
</evidence>
<evidence type="ECO:0000256" key="6">
    <source>
        <dbReference type="ARBA" id="ARBA00022547"/>
    </source>
</evidence>
<organism evidence="15">
    <name type="scientific">mine drainage metagenome</name>
    <dbReference type="NCBI Taxonomy" id="410659"/>
    <lineage>
        <taxon>unclassified sequences</taxon>
        <taxon>metagenomes</taxon>
        <taxon>ecological metagenomes</taxon>
    </lineage>
</organism>
<evidence type="ECO:0000256" key="13">
    <source>
        <dbReference type="ARBA" id="ARBA00025198"/>
    </source>
</evidence>
<keyword evidence="12" id="KW-0066">ATP synthesis</keyword>
<keyword evidence="6" id="KW-0138">CF(0)</keyword>
<keyword evidence="7 14" id="KW-0812">Transmembrane</keyword>
<dbReference type="Gene3D" id="6.10.250.1580">
    <property type="match status" value="1"/>
</dbReference>
<evidence type="ECO:0000256" key="11">
    <source>
        <dbReference type="ARBA" id="ARBA00023136"/>
    </source>
</evidence>
<evidence type="ECO:0000256" key="10">
    <source>
        <dbReference type="ARBA" id="ARBA00023065"/>
    </source>
</evidence>
<dbReference type="NCBIfam" id="TIGR01144">
    <property type="entry name" value="ATP_synt_b"/>
    <property type="match status" value="1"/>
</dbReference>
<dbReference type="AlphaFoldDB" id="A0A1J5S8B2"/>
<evidence type="ECO:0000256" key="14">
    <source>
        <dbReference type="SAM" id="Phobius"/>
    </source>
</evidence>
<keyword evidence="9 14" id="KW-1133">Transmembrane helix</keyword>
<dbReference type="EMBL" id="MLJW01000058">
    <property type="protein sequence ID" value="OIR04378.1"/>
    <property type="molecule type" value="Genomic_DNA"/>
</dbReference>
<dbReference type="SUPFAM" id="SSF81573">
    <property type="entry name" value="F1F0 ATP synthase subunit B, membrane domain"/>
    <property type="match status" value="1"/>
</dbReference>
<keyword evidence="10" id="KW-0406">Ion transport</keyword>
<evidence type="ECO:0000256" key="12">
    <source>
        <dbReference type="ARBA" id="ARBA00023310"/>
    </source>
</evidence>
<reference evidence="15" key="1">
    <citation type="submission" date="2016-10" db="EMBL/GenBank/DDBJ databases">
        <title>Sequence of Gallionella enrichment culture.</title>
        <authorList>
            <person name="Poehlein A."/>
            <person name="Muehling M."/>
            <person name="Daniel R."/>
        </authorList>
    </citation>
    <scope>NUCLEOTIDE SEQUENCE</scope>
</reference>
<dbReference type="CDD" id="cd06503">
    <property type="entry name" value="ATP-synt_Fo_b"/>
    <property type="match status" value="1"/>
</dbReference>
<dbReference type="Pfam" id="PF00430">
    <property type="entry name" value="ATP-synt_B"/>
    <property type="match status" value="1"/>
</dbReference>
<keyword evidence="5" id="KW-1003">Cell membrane</keyword>
<dbReference type="PANTHER" id="PTHR33445">
    <property type="entry name" value="ATP SYNTHASE SUBUNIT B', CHLOROPLASTIC"/>
    <property type="match status" value="1"/>
</dbReference>
<dbReference type="PANTHER" id="PTHR33445:SF1">
    <property type="entry name" value="ATP SYNTHASE SUBUNIT B"/>
    <property type="match status" value="1"/>
</dbReference>
<evidence type="ECO:0000256" key="2">
    <source>
        <dbReference type="ARBA" id="ARBA00004308"/>
    </source>
</evidence>
<evidence type="ECO:0000256" key="8">
    <source>
        <dbReference type="ARBA" id="ARBA00022781"/>
    </source>
</evidence>
<dbReference type="InterPro" id="IPR002146">
    <property type="entry name" value="ATP_synth_b/b'su_bac/chlpt"/>
</dbReference>
<evidence type="ECO:0000256" key="7">
    <source>
        <dbReference type="ARBA" id="ARBA00022692"/>
    </source>
</evidence>
<comment type="subcellular location">
    <subcellularLocation>
        <location evidence="2">Endomembrane system</location>
    </subcellularLocation>
    <subcellularLocation>
        <location evidence="1">Membrane</location>
        <topology evidence="1">Single-pass membrane protein</topology>
    </subcellularLocation>
</comment>
<dbReference type="GO" id="GO:0046961">
    <property type="term" value="F:proton-transporting ATPase activity, rotational mechanism"/>
    <property type="evidence" value="ECO:0007669"/>
    <property type="project" value="TreeGrafter"/>
</dbReference>
<evidence type="ECO:0000256" key="9">
    <source>
        <dbReference type="ARBA" id="ARBA00022989"/>
    </source>
</evidence>
<dbReference type="InterPro" id="IPR028987">
    <property type="entry name" value="ATP_synth_B-like_membr_sf"/>
</dbReference>
<dbReference type="HAMAP" id="MF_01398">
    <property type="entry name" value="ATP_synth_b_bprime"/>
    <property type="match status" value="1"/>
</dbReference>
<evidence type="ECO:0000313" key="15">
    <source>
        <dbReference type="EMBL" id="OIR04378.1"/>
    </source>
</evidence>
<comment type="similarity">
    <text evidence="3">Belongs to the ATPase B chain family.</text>
</comment>
<protein>
    <submittedName>
        <fullName evidence="15">ATP synthase subunit b</fullName>
    </submittedName>
</protein>
<dbReference type="InterPro" id="IPR050059">
    <property type="entry name" value="ATP_synthase_B_chain"/>
</dbReference>
<accession>A0A1J5S8B2</accession>